<dbReference type="AlphaFoldDB" id="A0AAD7J9I0"/>
<dbReference type="Proteomes" id="UP001215598">
    <property type="component" value="Unassembled WGS sequence"/>
</dbReference>
<sequence>MLFSSPTRGVPYSLRDTTAGGRVPFTSICADHARTSHAPPDTKLYLLASVCIAAIDNAIPAISVVCSGLGHRAQMQTTERVDMNTCIFCSMTPTTSGHLPFLFLVPDLALTLASKTSFSPRTFCTHPRPVCRAPMIWSTYDLESLKRCGKTRETRISELPWG</sequence>
<keyword evidence="2" id="KW-1185">Reference proteome</keyword>
<evidence type="ECO:0000313" key="1">
    <source>
        <dbReference type="EMBL" id="KAJ7759934.1"/>
    </source>
</evidence>
<evidence type="ECO:0000313" key="2">
    <source>
        <dbReference type="Proteomes" id="UP001215598"/>
    </source>
</evidence>
<dbReference type="EMBL" id="JARKIB010000038">
    <property type="protein sequence ID" value="KAJ7759934.1"/>
    <property type="molecule type" value="Genomic_DNA"/>
</dbReference>
<gene>
    <name evidence="1" type="ORF">B0H16DRAFT_586031</name>
</gene>
<organism evidence="1 2">
    <name type="scientific">Mycena metata</name>
    <dbReference type="NCBI Taxonomy" id="1033252"/>
    <lineage>
        <taxon>Eukaryota</taxon>
        <taxon>Fungi</taxon>
        <taxon>Dikarya</taxon>
        <taxon>Basidiomycota</taxon>
        <taxon>Agaricomycotina</taxon>
        <taxon>Agaricomycetes</taxon>
        <taxon>Agaricomycetidae</taxon>
        <taxon>Agaricales</taxon>
        <taxon>Marasmiineae</taxon>
        <taxon>Mycenaceae</taxon>
        <taxon>Mycena</taxon>
    </lineage>
</organism>
<accession>A0AAD7J9I0</accession>
<name>A0AAD7J9I0_9AGAR</name>
<reference evidence="1" key="1">
    <citation type="submission" date="2023-03" db="EMBL/GenBank/DDBJ databases">
        <title>Massive genome expansion in bonnet fungi (Mycena s.s.) driven by repeated elements and novel gene families across ecological guilds.</title>
        <authorList>
            <consortium name="Lawrence Berkeley National Laboratory"/>
            <person name="Harder C.B."/>
            <person name="Miyauchi S."/>
            <person name="Viragh M."/>
            <person name="Kuo A."/>
            <person name="Thoen E."/>
            <person name="Andreopoulos B."/>
            <person name="Lu D."/>
            <person name="Skrede I."/>
            <person name="Drula E."/>
            <person name="Henrissat B."/>
            <person name="Morin E."/>
            <person name="Kohler A."/>
            <person name="Barry K."/>
            <person name="LaButti K."/>
            <person name="Morin E."/>
            <person name="Salamov A."/>
            <person name="Lipzen A."/>
            <person name="Mereny Z."/>
            <person name="Hegedus B."/>
            <person name="Baldrian P."/>
            <person name="Stursova M."/>
            <person name="Weitz H."/>
            <person name="Taylor A."/>
            <person name="Grigoriev I.V."/>
            <person name="Nagy L.G."/>
            <person name="Martin F."/>
            <person name="Kauserud H."/>
        </authorList>
    </citation>
    <scope>NUCLEOTIDE SEQUENCE</scope>
    <source>
        <strain evidence="1">CBHHK182m</strain>
    </source>
</reference>
<protein>
    <submittedName>
        <fullName evidence="1">Uncharacterized protein</fullName>
    </submittedName>
</protein>
<comment type="caution">
    <text evidence="1">The sequence shown here is derived from an EMBL/GenBank/DDBJ whole genome shotgun (WGS) entry which is preliminary data.</text>
</comment>
<proteinExistence type="predicted"/>